<feature type="chain" id="PRO_5045403562" evidence="2">
    <location>
        <begin position="19"/>
        <end position="760"/>
    </location>
</feature>
<feature type="region of interest" description="Disordered" evidence="1">
    <location>
        <begin position="178"/>
        <end position="337"/>
    </location>
</feature>
<feature type="region of interest" description="Disordered" evidence="1">
    <location>
        <begin position="354"/>
        <end position="382"/>
    </location>
</feature>
<reference evidence="3 4" key="1">
    <citation type="submission" date="2024-03" db="EMBL/GenBank/DDBJ databases">
        <title>Aureococcus anophagefferens CCMP1851 and Kratosvirus quantuckense: Draft genome of a second virus-susceptible host strain in the model system.</title>
        <authorList>
            <person name="Chase E."/>
            <person name="Truchon A.R."/>
            <person name="Schepens W."/>
            <person name="Wilhelm S.W."/>
        </authorList>
    </citation>
    <scope>NUCLEOTIDE SEQUENCE [LARGE SCALE GENOMIC DNA]</scope>
    <source>
        <strain evidence="3 4">CCMP1851</strain>
    </source>
</reference>
<evidence type="ECO:0000256" key="1">
    <source>
        <dbReference type="SAM" id="MobiDB-lite"/>
    </source>
</evidence>
<accession>A0ABR1FIM2</accession>
<feature type="compositionally biased region" description="Basic and acidic residues" evidence="1">
    <location>
        <begin position="354"/>
        <end position="379"/>
    </location>
</feature>
<dbReference type="EMBL" id="JBBJCI010000413">
    <property type="protein sequence ID" value="KAK7231446.1"/>
    <property type="molecule type" value="Genomic_DNA"/>
</dbReference>
<protein>
    <submittedName>
        <fullName evidence="3">Uncharacterized protein</fullName>
    </submittedName>
</protein>
<comment type="caution">
    <text evidence="3">The sequence shown here is derived from an EMBL/GenBank/DDBJ whole genome shotgun (WGS) entry which is preliminary data.</text>
</comment>
<evidence type="ECO:0000313" key="3">
    <source>
        <dbReference type="EMBL" id="KAK7231446.1"/>
    </source>
</evidence>
<keyword evidence="2" id="KW-0732">Signal</keyword>
<dbReference type="Proteomes" id="UP001363151">
    <property type="component" value="Unassembled WGS sequence"/>
</dbReference>
<evidence type="ECO:0000256" key="2">
    <source>
        <dbReference type="SAM" id="SignalP"/>
    </source>
</evidence>
<sequence length="760" mass="80364">MVPVLLLRTLAVVAAVAAHAGHGAAGDAHDHVSLESLGLVLKNAYGAAACDAGACVLEPYRETVVVAALGAEDLAAQSAPGANSLALRSDLEAVAHSLTQDLPPDRRKWMLGQRRQLADKIAAAEGAEAGPDGGPAFVFTLQKTPEVRGHDHGHDHDDDGHCHDGDCHTHDHDHEAAAGEHTHDGSTHVHAEDKHTHDHDHEAAAGEHTHDGTTHVHAEDEHTHDHAHEAATGEHTHDGSTHVHAEDKHTHDHAHEAATGEHTHDGTTHVHAEDKHTHDHDHEAAAGEHTHDGTTHVHAEDEHTHDHAHEAATGEHTHDGSTHVHAEDEHTHGRALEDDGHCHDGDCHTHGHAHEAAAGEHTHDGSTHVHAEDAHDHGDGACAAPVALGSGRRAVVANDTVTEPGAYTLVVSVAGDESRRAVFAVDVRFARRAATEMKPGDRSRFLRAVSVLYNTSAAAGRDIYGDQFRTMDELWAAHALLGGDGAGHVLQSGALGGDDAEDLLAKSEPHRVPTETRGYQGHRLDVRADGNDWGALGRRLVGAARERDLLAAAGGDGAAVFALAPAGDTWSSGRVVEALLRGAIPVVDATYASDGVSAKGCADAAKFWREGEAGFAERAPFVFVDDWDRLADALRGFGAEDDAELRRRLGAVRSYRGRLEAHLRRRTLAAVADARADTAATTCAAAAFSTRERADLDAAAAAYYSDPAWFASFPDGPAYPGSGCTTKYFTDGRKQHGALCFDAACAPPDVKRFTCGPRAS</sequence>
<gene>
    <name evidence="3" type="ORF">SO694_0047001</name>
</gene>
<proteinExistence type="predicted"/>
<keyword evidence="4" id="KW-1185">Reference proteome</keyword>
<feature type="signal peptide" evidence="2">
    <location>
        <begin position="1"/>
        <end position="18"/>
    </location>
</feature>
<evidence type="ECO:0000313" key="4">
    <source>
        <dbReference type="Proteomes" id="UP001363151"/>
    </source>
</evidence>
<organism evidence="3 4">
    <name type="scientific">Aureococcus anophagefferens</name>
    <name type="common">Harmful bloom alga</name>
    <dbReference type="NCBI Taxonomy" id="44056"/>
    <lineage>
        <taxon>Eukaryota</taxon>
        <taxon>Sar</taxon>
        <taxon>Stramenopiles</taxon>
        <taxon>Ochrophyta</taxon>
        <taxon>Pelagophyceae</taxon>
        <taxon>Pelagomonadales</taxon>
        <taxon>Pelagomonadaceae</taxon>
        <taxon>Aureococcus</taxon>
    </lineage>
</organism>
<name>A0ABR1FIM2_AURAN</name>